<evidence type="ECO:0000313" key="5">
    <source>
        <dbReference type="EMBL" id="NIJ54695.1"/>
    </source>
</evidence>
<evidence type="ECO:0000256" key="2">
    <source>
        <dbReference type="ARBA" id="ARBA00022741"/>
    </source>
</evidence>
<keyword evidence="2" id="KW-0547">Nucleotide-binding</keyword>
<dbReference type="SUPFAM" id="SSF52540">
    <property type="entry name" value="P-loop containing nucleoside triphosphate hydrolases"/>
    <property type="match status" value="1"/>
</dbReference>
<protein>
    <recommendedName>
        <fullName evidence="4">AAA+ ATPase domain-containing protein</fullName>
    </recommendedName>
</protein>
<evidence type="ECO:0000256" key="1">
    <source>
        <dbReference type="ARBA" id="ARBA00006914"/>
    </source>
</evidence>
<name>A0ABX0USQ6_9BACT</name>
<dbReference type="InterPro" id="IPR003959">
    <property type="entry name" value="ATPase_AAA_core"/>
</dbReference>
<sequence>MDIKTDRNRMVENTNGQTAATDIVLANAQCLRDEVEWFAKVVNIRLSNYIQKPVPAEGEREKERGFLERIFSGNQVPSQNKAEVSKVSATPPDLSENKSIYAEFVQHYKMTPEERLIMVLTLLPHIQPQLLDAFFMTNHNLKRGFTEFGGIKGNQHGGFLPTIETALFITVGNDLDKRIRMMQTFEPTHFFFAHNILYVNSQSGNEPSNSSGLVMTEEFIDLFTTGKHRTPQFSMEFPAKRLMTKMTWNDLVLDEITSVQLNEIRIWLQHGRTLLYDWGMENKLKPGYKALFYGPPGTGKTLTATLLGKTFNLDVYRIDLSMVISKYIGETEKNLEKVFKRAENKNWILFFDEADALFGKRTNISDSHDKYANQEIAYLLQRLEDYPSLAILATNMRHNIDEAFTRRIQSIIHFPKPEPGERLKLWKSTFSPSVTLDESISLDQISRQYELAGGSILNVVQFASLMALQRESTVISSDDLMKGIRKEYLKEGRTL</sequence>
<comment type="similarity">
    <text evidence="1">Belongs to the AAA ATPase family.</text>
</comment>
<organism evidence="5 6">
    <name type="scientific">Dyadobacter arcticus</name>
    <dbReference type="NCBI Taxonomy" id="1078754"/>
    <lineage>
        <taxon>Bacteria</taxon>
        <taxon>Pseudomonadati</taxon>
        <taxon>Bacteroidota</taxon>
        <taxon>Cytophagia</taxon>
        <taxon>Cytophagales</taxon>
        <taxon>Spirosomataceae</taxon>
        <taxon>Dyadobacter</taxon>
    </lineage>
</organism>
<evidence type="ECO:0000313" key="6">
    <source>
        <dbReference type="Proteomes" id="UP001179181"/>
    </source>
</evidence>
<keyword evidence="3" id="KW-0067">ATP-binding</keyword>
<accession>A0ABX0USQ6</accession>
<dbReference type="Proteomes" id="UP001179181">
    <property type="component" value="Unassembled WGS sequence"/>
</dbReference>
<keyword evidence="6" id="KW-1185">Reference proteome</keyword>
<dbReference type="InterPro" id="IPR003593">
    <property type="entry name" value="AAA+_ATPase"/>
</dbReference>
<dbReference type="InterPro" id="IPR027417">
    <property type="entry name" value="P-loop_NTPase"/>
</dbReference>
<evidence type="ECO:0000259" key="4">
    <source>
        <dbReference type="SMART" id="SM00382"/>
    </source>
</evidence>
<evidence type="ECO:0000256" key="3">
    <source>
        <dbReference type="ARBA" id="ARBA00022840"/>
    </source>
</evidence>
<proteinExistence type="inferred from homology"/>
<dbReference type="Pfam" id="PF00004">
    <property type="entry name" value="AAA"/>
    <property type="match status" value="1"/>
</dbReference>
<dbReference type="PANTHER" id="PTHR23073">
    <property type="entry name" value="26S PROTEASOME REGULATORY SUBUNIT"/>
    <property type="match status" value="1"/>
</dbReference>
<reference evidence="5 6" key="1">
    <citation type="submission" date="2020-03" db="EMBL/GenBank/DDBJ databases">
        <title>Genomic Encyclopedia of Type Strains, Phase IV (KMG-IV): sequencing the most valuable type-strain genomes for metagenomic binning, comparative biology and taxonomic classification.</title>
        <authorList>
            <person name="Goeker M."/>
        </authorList>
    </citation>
    <scope>NUCLEOTIDE SEQUENCE [LARGE SCALE GENOMIC DNA]</scope>
    <source>
        <strain evidence="5 6">DSM 102865</strain>
    </source>
</reference>
<dbReference type="Gene3D" id="3.40.50.300">
    <property type="entry name" value="P-loop containing nucleotide triphosphate hydrolases"/>
    <property type="match status" value="1"/>
</dbReference>
<gene>
    <name evidence="5" type="ORF">FHS68_003882</name>
</gene>
<dbReference type="EMBL" id="JAASQJ010000004">
    <property type="protein sequence ID" value="NIJ54695.1"/>
    <property type="molecule type" value="Genomic_DNA"/>
</dbReference>
<dbReference type="CDD" id="cd19481">
    <property type="entry name" value="RecA-like_protease"/>
    <property type="match status" value="1"/>
</dbReference>
<dbReference type="RefSeq" id="WP_208408368.1">
    <property type="nucleotide sequence ID" value="NZ_JAASQJ010000004.1"/>
</dbReference>
<dbReference type="InterPro" id="IPR050221">
    <property type="entry name" value="26S_Proteasome_ATPase"/>
</dbReference>
<comment type="caution">
    <text evidence="5">The sequence shown here is derived from an EMBL/GenBank/DDBJ whole genome shotgun (WGS) entry which is preliminary data.</text>
</comment>
<dbReference type="SMART" id="SM00382">
    <property type="entry name" value="AAA"/>
    <property type="match status" value="1"/>
</dbReference>
<feature type="domain" description="AAA+ ATPase" evidence="4">
    <location>
        <begin position="286"/>
        <end position="418"/>
    </location>
</feature>